<reference evidence="5" key="1">
    <citation type="submission" date="2016-05" db="EMBL/GenBank/DDBJ databases">
        <authorList>
            <person name="Liu B."/>
            <person name="Wang J."/>
            <person name="Zhu Y."/>
            <person name="Liu G."/>
            <person name="Chen Q."/>
            <person name="Chen Z."/>
            <person name="Lan J."/>
            <person name="Che J."/>
            <person name="Ge C."/>
            <person name="Shi H."/>
            <person name="Pan Z."/>
            <person name="Liu X."/>
        </authorList>
    </citation>
    <scope>NUCLEOTIDE SEQUENCE [LARGE SCALE GENOMIC DNA]</scope>
    <source>
        <strain evidence="5">FJAT-27215</strain>
    </source>
</reference>
<feature type="region of interest" description="Disordered" evidence="1">
    <location>
        <begin position="231"/>
        <end position="282"/>
    </location>
</feature>
<evidence type="ECO:0000259" key="3">
    <source>
        <dbReference type="Pfam" id="PF01551"/>
    </source>
</evidence>
<evidence type="ECO:0000256" key="1">
    <source>
        <dbReference type="SAM" id="MobiDB-lite"/>
    </source>
</evidence>
<keyword evidence="2" id="KW-1133">Transmembrane helix</keyword>
<dbReference type="Pfam" id="PF01551">
    <property type="entry name" value="Peptidase_M23"/>
    <property type="match status" value="1"/>
</dbReference>
<feature type="domain" description="M23ase beta-sheet core" evidence="3">
    <location>
        <begin position="117"/>
        <end position="216"/>
    </location>
</feature>
<dbReference type="Proteomes" id="UP000092578">
    <property type="component" value="Unassembled WGS sequence"/>
</dbReference>
<dbReference type="GO" id="GO:0004222">
    <property type="term" value="F:metalloendopeptidase activity"/>
    <property type="evidence" value="ECO:0007669"/>
    <property type="project" value="TreeGrafter"/>
</dbReference>
<dbReference type="CDD" id="cd12797">
    <property type="entry name" value="M23_peptidase"/>
    <property type="match status" value="1"/>
</dbReference>
<dbReference type="InterPro" id="IPR050570">
    <property type="entry name" value="Cell_wall_metabolism_enzyme"/>
</dbReference>
<dbReference type="Gene3D" id="2.70.70.10">
    <property type="entry name" value="Glucose Permease (Domain IIA)"/>
    <property type="match status" value="1"/>
</dbReference>
<dbReference type="EMBL" id="MAYT01000012">
    <property type="protein sequence ID" value="OCA89146.1"/>
    <property type="molecule type" value="Genomic_DNA"/>
</dbReference>
<feature type="transmembrane region" description="Helical" evidence="2">
    <location>
        <begin position="21"/>
        <end position="43"/>
    </location>
</feature>
<dbReference type="SUPFAM" id="SSF51261">
    <property type="entry name" value="Duplicated hybrid motif"/>
    <property type="match status" value="1"/>
</dbReference>
<dbReference type="PANTHER" id="PTHR21666">
    <property type="entry name" value="PEPTIDASE-RELATED"/>
    <property type="match status" value="1"/>
</dbReference>
<evidence type="ECO:0000313" key="4">
    <source>
        <dbReference type="EMBL" id="OCA89146.1"/>
    </source>
</evidence>
<dbReference type="AlphaFoldDB" id="A0A1B9AZD2"/>
<sequence>MREGEKKNTSQKMKKIFKNRWVFPAIYLMSAAILISGIIWYQLAGPEKEQVKGPKESAVDKGLFDQPAEEVNSSVEQMALPLKDEDKAVIKTNFYDEKASEKQQEAALVVYNNTYHPNTGIDYAAKDGKPFDVTAALSGKVVKVQENDALLGNVIVIEHADGFVTNYQSVKDIKVAEGDQVSQGDVIAKAGKSLFNEKAGTHLHFEVRKDNVAINPLECFDKTVAAIEESIKPVQAEESTDQVTEESTDKAKEETTEQTEESSPDEEQDSSTIENKEDNSNS</sequence>
<feature type="compositionally biased region" description="Acidic residues" evidence="1">
    <location>
        <begin position="256"/>
        <end position="269"/>
    </location>
</feature>
<dbReference type="InterPro" id="IPR011055">
    <property type="entry name" value="Dup_hybrid_motif"/>
</dbReference>
<evidence type="ECO:0000313" key="5">
    <source>
        <dbReference type="Proteomes" id="UP000092578"/>
    </source>
</evidence>
<keyword evidence="2" id="KW-0472">Membrane</keyword>
<proteinExistence type="predicted"/>
<keyword evidence="2" id="KW-0812">Transmembrane</keyword>
<keyword evidence="5" id="KW-1185">Reference proteome</keyword>
<evidence type="ECO:0000256" key="2">
    <source>
        <dbReference type="SAM" id="Phobius"/>
    </source>
</evidence>
<dbReference type="PANTHER" id="PTHR21666:SF291">
    <property type="entry name" value="STAGE II SPORULATION PROTEIN Q"/>
    <property type="match status" value="1"/>
</dbReference>
<dbReference type="InterPro" id="IPR016047">
    <property type="entry name" value="M23ase_b-sheet_dom"/>
</dbReference>
<comment type="caution">
    <text evidence="4">The sequence shown here is derived from an EMBL/GenBank/DDBJ whole genome shotgun (WGS) entry which is preliminary data.</text>
</comment>
<gene>
    <name evidence="4" type="ORF">A8F95_05315</name>
</gene>
<accession>A0A1B9AZD2</accession>
<organism evidence="4 5">
    <name type="scientific">Pseudobacillus wudalianchiensis</name>
    <dbReference type="NCBI Taxonomy" id="1743143"/>
    <lineage>
        <taxon>Bacteria</taxon>
        <taxon>Bacillati</taxon>
        <taxon>Bacillota</taxon>
        <taxon>Bacilli</taxon>
        <taxon>Bacillales</taxon>
        <taxon>Bacillaceae</taxon>
        <taxon>Pseudobacillus</taxon>
    </lineage>
</organism>
<name>A0A1B9AZD2_9BACI</name>
<protein>
    <recommendedName>
        <fullName evidence="3">M23ase beta-sheet core domain-containing protein</fullName>
    </recommendedName>
</protein>